<feature type="compositionally biased region" description="Polar residues" evidence="3">
    <location>
        <begin position="877"/>
        <end position="896"/>
    </location>
</feature>
<feature type="compositionally biased region" description="Low complexity" evidence="3">
    <location>
        <begin position="935"/>
        <end position="944"/>
    </location>
</feature>
<dbReference type="PROSITE" id="PS51543">
    <property type="entry name" value="FYRC"/>
    <property type="match status" value="1"/>
</dbReference>
<dbReference type="PANTHER" id="PTHR22715">
    <property type="entry name" value="TRANSFORMING GROWTH FACTOR BETA REGULATED GENE 1"/>
    <property type="match status" value="1"/>
</dbReference>
<feature type="compositionally biased region" description="Polar residues" evidence="3">
    <location>
        <begin position="808"/>
        <end position="817"/>
    </location>
</feature>
<feature type="compositionally biased region" description="Basic and acidic residues" evidence="3">
    <location>
        <begin position="171"/>
        <end position="189"/>
    </location>
</feature>
<name>A0ABP1E2A7_9APHY</name>
<dbReference type="EMBL" id="OZ037950">
    <property type="protein sequence ID" value="CAL1712989.1"/>
    <property type="molecule type" value="Genomic_DNA"/>
</dbReference>
<reference evidence="5" key="1">
    <citation type="submission" date="2024-04" db="EMBL/GenBank/DDBJ databases">
        <authorList>
            <person name="Shaw F."/>
            <person name="Minotto A."/>
        </authorList>
    </citation>
    <scope>NUCLEOTIDE SEQUENCE [LARGE SCALE GENOMIC DNA]</scope>
</reference>
<evidence type="ECO:0000256" key="2">
    <source>
        <dbReference type="ARBA" id="ARBA00023242"/>
    </source>
</evidence>
<proteinExistence type="predicted"/>
<dbReference type="Gene3D" id="3.30.160.360">
    <property type="match status" value="1"/>
</dbReference>
<feature type="compositionally biased region" description="Pro residues" evidence="3">
    <location>
        <begin position="422"/>
        <end position="437"/>
    </location>
</feature>
<dbReference type="SMART" id="SM00541">
    <property type="entry name" value="FYRN"/>
    <property type="match status" value="1"/>
</dbReference>
<dbReference type="SMART" id="SM00542">
    <property type="entry name" value="FYRC"/>
    <property type="match status" value="1"/>
</dbReference>
<comment type="subcellular location">
    <subcellularLocation>
        <location evidence="1">Nucleus</location>
    </subcellularLocation>
</comment>
<feature type="compositionally biased region" description="Polar residues" evidence="3">
    <location>
        <begin position="206"/>
        <end position="215"/>
    </location>
</feature>
<feature type="region of interest" description="Disordered" evidence="3">
    <location>
        <begin position="797"/>
        <end position="817"/>
    </location>
</feature>
<keyword evidence="5" id="KW-1185">Reference proteome</keyword>
<evidence type="ECO:0000313" key="4">
    <source>
        <dbReference type="EMBL" id="CAL1712989.1"/>
    </source>
</evidence>
<feature type="region of interest" description="Disordered" evidence="3">
    <location>
        <begin position="499"/>
        <end position="536"/>
    </location>
</feature>
<feature type="compositionally biased region" description="Basic and acidic residues" evidence="3">
    <location>
        <begin position="899"/>
        <end position="910"/>
    </location>
</feature>
<gene>
    <name evidence="4" type="ORF">GFSPODELE1_LOCUS9104</name>
</gene>
<protein>
    <recommendedName>
        <fullName evidence="6">Transforming growth factor beta regulator 1</fullName>
    </recommendedName>
</protein>
<dbReference type="PANTHER" id="PTHR22715:SF0">
    <property type="entry name" value="TRANSFORMING GROWTH FACTOR BETA REGULATOR 1"/>
    <property type="match status" value="1"/>
</dbReference>
<feature type="compositionally biased region" description="Low complexity" evidence="3">
    <location>
        <begin position="313"/>
        <end position="355"/>
    </location>
</feature>
<feature type="compositionally biased region" description="Polar residues" evidence="3">
    <location>
        <begin position="30"/>
        <end position="53"/>
    </location>
</feature>
<feature type="region of interest" description="Disordered" evidence="3">
    <location>
        <begin position="834"/>
        <end position="1005"/>
    </location>
</feature>
<dbReference type="Proteomes" id="UP001497453">
    <property type="component" value="Chromosome 7"/>
</dbReference>
<dbReference type="Pfam" id="PF05964">
    <property type="entry name" value="FYRN"/>
    <property type="match status" value="1"/>
</dbReference>
<dbReference type="PROSITE" id="PS51542">
    <property type="entry name" value="FYRN"/>
    <property type="match status" value="1"/>
</dbReference>
<dbReference type="InterPro" id="IPR040092">
    <property type="entry name" value="TBRG1"/>
</dbReference>
<evidence type="ECO:0008006" key="6">
    <source>
        <dbReference type="Google" id="ProtNLM"/>
    </source>
</evidence>
<evidence type="ECO:0000256" key="3">
    <source>
        <dbReference type="SAM" id="MobiDB-lite"/>
    </source>
</evidence>
<dbReference type="Pfam" id="PF05965">
    <property type="entry name" value="FYRC"/>
    <property type="match status" value="1"/>
</dbReference>
<feature type="compositionally biased region" description="Pro residues" evidence="3">
    <location>
        <begin position="289"/>
        <end position="298"/>
    </location>
</feature>
<evidence type="ECO:0000313" key="5">
    <source>
        <dbReference type="Proteomes" id="UP001497453"/>
    </source>
</evidence>
<feature type="region of interest" description="Disordered" evidence="3">
    <location>
        <begin position="729"/>
        <end position="765"/>
    </location>
</feature>
<feature type="compositionally biased region" description="Basic residues" evidence="3">
    <location>
        <begin position="849"/>
        <end position="860"/>
    </location>
</feature>
<feature type="compositionally biased region" description="Pro residues" evidence="3">
    <location>
        <begin position="964"/>
        <end position="973"/>
    </location>
</feature>
<feature type="compositionally biased region" description="Basic residues" evidence="3">
    <location>
        <begin position="160"/>
        <end position="170"/>
    </location>
</feature>
<dbReference type="InterPro" id="IPR003889">
    <property type="entry name" value="FYrich_C"/>
</dbReference>
<feature type="region of interest" description="Disordered" evidence="3">
    <location>
        <begin position="1"/>
        <end position="60"/>
    </location>
</feature>
<feature type="compositionally biased region" description="Low complexity" evidence="3">
    <location>
        <begin position="376"/>
        <end position="392"/>
    </location>
</feature>
<dbReference type="InterPro" id="IPR003888">
    <property type="entry name" value="FYrich_N"/>
</dbReference>
<feature type="region of interest" description="Disordered" evidence="3">
    <location>
        <begin position="152"/>
        <end position="446"/>
    </location>
</feature>
<feature type="compositionally biased region" description="Low complexity" evidence="3">
    <location>
        <begin position="911"/>
        <end position="927"/>
    </location>
</feature>
<accession>A0ABP1E2A7</accession>
<keyword evidence="2" id="KW-0539">Nucleus</keyword>
<sequence length="1005" mass="111700">MSRSSRSHPQNMPPPDAIMGPPPLPPTIVFTPSQAPAPNAGPQASSQKSSHPTQDVGEKYSRLKRKYFELDEKFKDAVIEMNSGYKRSVLWRNERTLLLDRIMELENNVLPSPNSFPSPISSAYPRSLSNPRAQKMFIANLDQGIMEAEMEDLDEDPLMRSRHIGPHIRKRQEAEQRERQEEEAREAKRQARRPRGSGAAQKQKETNAAASTSRNENSHHHNPPLQYAHSPSGQRDSPWLVSETGTRLRLKPPAPPPSSAPEPGAELSMSAHHAQIQSEYQTQPQTYQLPPPPPPPPSQFRAASRTPPEVHNQQQAYSQPQPQPQSQPQSQFHSPSLAQASSHAQPPAHAHSSPQIQISHTPQPQVQPSPRPEPQPQSQSQFQSQSHVQQQPQPQPKHQERSESPFPIASPHEEKHTFLTMPPLPLPPPVHQQPPQQPQQHQQQQKPIILEPQVAHPQPQVTLQPVQQYVTLSPSADYRATPMDPNKAAQSQMQITLRPMGGNGTPTGRPSELQRHAKPKRLKAHTVTSKSYSIPMVPRDKDGKPLLPLNVGIMTVYNLGEICRREHFHTERYIFPIGYEVTRRYYSTVDPTTEVNYRCKILDGGDGPKFQIIADDNREDPVLAGTATGAWSTVVKAANSIRSRQHSNSVSGPDFFGLGQNTIKHLIQELPGANELKNYVWQKFVEGGPLGGRHAAVIPALPDEAELNGSQLIQALSGIEHLNRVPDDLNGSSSSGSLVGTPGNGYTGGRRRDKANRDVTSGNGMATHYYSEQQGELIEIEDGERPRELQIIQVDSEDIHNGQPARPRSNTASVTITGAPVTMTSTIKPLTFHQEYAIPPPPPPDPAQHNRKERRGRKSSRVREQHGGFEEYVVPDSNMSTRSPSRQRASHSQSPALSRADRDRESHEQQQHPPSQQQIYSPHQQHQIPPPPPSSSRSQTSQSPYLSPPNGRGDAERRTYFAGSPPPPPPPIPATFASIMNAYPAPPPSPRSERKRAEDSWNDQQ</sequence>
<feature type="compositionally biased region" description="Pro residues" evidence="3">
    <location>
        <begin position="365"/>
        <end position="375"/>
    </location>
</feature>
<feature type="compositionally biased region" description="Polar residues" evidence="3">
    <location>
        <begin position="1"/>
        <end position="10"/>
    </location>
</feature>
<feature type="compositionally biased region" description="Pro residues" evidence="3">
    <location>
        <begin position="11"/>
        <end position="26"/>
    </location>
</feature>
<organism evidence="4 5">
    <name type="scientific">Somion occarium</name>
    <dbReference type="NCBI Taxonomy" id="3059160"/>
    <lineage>
        <taxon>Eukaryota</taxon>
        <taxon>Fungi</taxon>
        <taxon>Dikarya</taxon>
        <taxon>Basidiomycota</taxon>
        <taxon>Agaricomycotina</taxon>
        <taxon>Agaricomycetes</taxon>
        <taxon>Polyporales</taxon>
        <taxon>Cerrenaceae</taxon>
        <taxon>Somion</taxon>
    </lineage>
</organism>
<evidence type="ECO:0000256" key="1">
    <source>
        <dbReference type="ARBA" id="ARBA00004123"/>
    </source>
</evidence>